<keyword evidence="2" id="KW-1185">Reference proteome</keyword>
<protein>
    <submittedName>
        <fullName evidence="1">Uncharacterized protein</fullName>
    </submittedName>
</protein>
<dbReference type="AlphaFoldDB" id="A0A7W9GLP3"/>
<comment type="caution">
    <text evidence="1">The sequence shown here is derived from an EMBL/GenBank/DDBJ whole genome shotgun (WGS) entry which is preliminary data.</text>
</comment>
<proteinExistence type="predicted"/>
<dbReference type="RefSeq" id="WP_184819118.1">
    <property type="nucleotide sequence ID" value="NZ_JACHMM010000001.1"/>
</dbReference>
<name>A0A7W9GLP3_9ACTN</name>
<evidence type="ECO:0000313" key="2">
    <source>
        <dbReference type="Proteomes" id="UP000542813"/>
    </source>
</evidence>
<organism evidence="1 2">
    <name type="scientific">Jiangella mangrovi</name>
    <dbReference type="NCBI Taxonomy" id="1524084"/>
    <lineage>
        <taxon>Bacteria</taxon>
        <taxon>Bacillati</taxon>
        <taxon>Actinomycetota</taxon>
        <taxon>Actinomycetes</taxon>
        <taxon>Jiangellales</taxon>
        <taxon>Jiangellaceae</taxon>
        <taxon>Jiangella</taxon>
    </lineage>
</organism>
<accession>A0A7W9GLP3</accession>
<gene>
    <name evidence="1" type="ORF">HD601_000552</name>
</gene>
<sequence>MPIAIRVRDERFRDIAQLQDVEDTLPGEPRVLLESHLPLGRADRYPLLAHIDPVGDTCFNRGQTVVLMSELRRWADETGNADVRAICGALTVLVATHMRRPHTYLWLLGD</sequence>
<reference evidence="1 2" key="1">
    <citation type="submission" date="2020-08" db="EMBL/GenBank/DDBJ databases">
        <title>Sequencing the genomes of 1000 actinobacteria strains.</title>
        <authorList>
            <person name="Klenk H.-P."/>
        </authorList>
    </citation>
    <scope>NUCLEOTIDE SEQUENCE [LARGE SCALE GENOMIC DNA]</scope>
    <source>
        <strain evidence="1 2">DSM 102122</strain>
    </source>
</reference>
<evidence type="ECO:0000313" key="1">
    <source>
        <dbReference type="EMBL" id="MBB5785977.1"/>
    </source>
</evidence>
<dbReference type="EMBL" id="JACHMM010000001">
    <property type="protein sequence ID" value="MBB5785977.1"/>
    <property type="molecule type" value="Genomic_DNA"/>
</dbReference>
<dbReference type="Proteomes" id="UP000542813">
    <property type="component" value="Unassembled WGS sequence"/>
</dbReference>